<dbReference type="GO" id="GO:0008270">
    <property type="term" value="F:zinc ion binding"/>
    <property type="evidence" value="ECO:0007669"/>
    <property type="project" value="UniProtKB-KW"/>
</dbReference>
<feature type="chain" id="PRO_5027833283" description="C2H2-type domain-containing protein" evidence="3">
    <location>
        <begin position="20"/>
        <end position="124"/>
    </location>
</feature>
<keyword evidence="5" id="KW-1185">Reference proteome</keyword>
<keyword evidence="1" id="KW-0863">Zinc-finger</keyword>
<feature type="signal peptide" evidence="3">
    <location>
        <begin position="1"/>
        <end position="19"/>
    </location>
</feature>
<reference evidence="6" key="3">
    <citation type="submission" date="2025-08" db="UniProtKB">
        <authorList>
            <consortium name="RefSeq"/>
        </authorList>
    </citation>
    <scope>IDENTIFICATION</scope>
    <source>
        <strain evidence="6">NI907</strain>
    </source>
</reference>
<dbReference type="GeneID" id="41960457"/>
<name>A0A6P8B525_PYRGI</name>
<keyword evidence="3" id="KW-0732">Signal</keyword>
<evidence type="ECO:0000256" key="2">
    <source>
        <dbReference type="SAM" id="MobiDB-lite"/>
    </source>
</evidence>
<evidence type="ECO:0000313" key="5">
    <source>
        <dbReference type="Proteomes" id="UP000515153"/>
    </source>
</evidence>
<sequence length="124" mass="13334">MRISIIVQVVALLNVGALAVPIAGESSAIQSNQFNRQDGILARDIKGAAEGARLQARADSNESRKSRERKSKAPGKDGKTRSQRKIHVAPPPKLFSCTQKGCFSQFSSAVGLAHHLKLHHGIQS</sequence>
<evidence type="ECO:0000256" key="1">
    <source>
        <dbReference type="PROSITE-ProRule" id="PRU00042"/>
    </source>
</evidence>
<reference evidence="6" key="2">
    <citation type="submission" date="2019-10" db="EMBL/GenBank/DDBJ databases">
        <authorList>
            <consortium name="NCBI Genome Project"/>
        </authorList>
    </citation>
    <scope>NUCLEOTIDE SEQUENCE</scope>
    <source>
        <strain evidence="6">NI907</strain>
    </source>
</reference>
<dbReference type="InterPro" id="IPR013087">
    <property type="entry name" value="Znf_C2H2_type"/>
</dbReference>
<dbReference type="PROSITE" id="PS00028">
    <property type="entry name" value="ZINC_FINGER_C2H2_1"/>
    <property type="match status" value="1"/>
</dbReference>
<protein>
    <recommendedName>
        <fullName evidence="4">C2H2-type domain-containing protein</fullName>
    </recommendedName>
</protein>
<evidence type="ECO:0000259" key="4">
    <source>
        <dbReference type="PROSITE" id="PS50157"/>
    </source>
</evidence>
<feature type="domain" description="C2H2-type" evidence="4">
    <location>
        <begin position="95"/>
        <end position="124"/>
    </location>
</feature>
<dbReference type="RefSeq" id="XP_030982250.1">
    <property type="nucleotide sequence ID" value="XM_031125548.1"/>
</dbReference>
<feature type="region of interest" description="Disordered" evidence="2">
    <location>
        <begin position="51"/>
        <end position="92"/>
    </location>
</feature>
<dbReference type="PROSITE" id="PS50157">
    <property type="entry name" value="ZINC_FINGER_C2H2_2"/>
    <property type="match status" value="1"/>
</dbReference>
<evidence type="ECO:0000256" key="3">
    <source>
        <dbReference type="SAM" id="SignalP"/>
    </source>
</evidence>
<gene>
    <name evidence="6" type="ORF">PgNI_05517</name>
</gene>
<keyword evidence="1" id="KW-0479">Metal-binding</keyword>
<accession>A0A6P8B525</accession>
<dbReference type="Proteomes" id="UP000515153">
    <property type="component" value="Chromosome I"/>
</dbReference>
<dbReference type="KEGG" id="pgri:PgNI_05517"/>
<reference evidence="5 6" key="1">
    <citation type="journal article" date="2019" name="Mol. Biol. Evol.">
        <title>Blast fungal genomes show frequent chromosomal changes, gene gains and losses, and effector gene turnover.</title>
        <authorList>
            <person name="Gomez Luciano L.B."/>
            <person name="Jason Tsai I."/>
            <person name="Chuma I."/>
            <person name="Tosa Y."/>
            <person name="Chen Y.H."/>
            <person name="Li J.Y."/>
            <person name="Li M.Y."/>
            <person name="Jade Lu M.Y."/>
            <person name="Nakayashiki H."/>
            <person name="Li W.H."/>
        </authorList>
    </citation>
    <scope>NUCLEOTIDE SEQUENCE [LARGE SCALE GENOMIC DNA]</scope>
    <source>
        <strain evidence="5 6">NI907</strain>
    </source>
</reference>
<organism evidence="5 6">
    <name type="scientific">Pyricularia grisea</name>
    <name type="common">Crabgrass-specific blast fungus</name>
    <name type="synonym">Magnaporthe grisea</name>
    <dbReference type="NCBI Taxonomy" id="148305"/>
    <lineage>
        <taxon>Eukaryota</taxon>
        <taxon>Fungi</taxon>
        <taxon>Dikarya</taxon>
        <taxon>Ascomycota</taxon>
        <taxon>Pezizomycotina</taxon>
        <taxon>Sordariomycetes</taxon>
        <taxon>Sordariomycetidae</taxon>
        <taxon>Magnaporthales</taxon>
        <taxon>Pyriculariaceae</taxon>
        <taxon>Pyricularia</taxon>
    </lineage>
</organism>
<proteinExistence type="predicted"/>
<dbReference type="AlphaFoldDB" id="A0A6P8B525"/>
<keyword evidence="1" id="KW-0862">Zinc</keyword>
<evidence type="ECO:0000313" key="6">
    <source>
        <dbReference type="RefSeq" id="XP_030982250.1"/>
    </source>
</evidence>